<sequence>MRLAKGSQISLNYTAMRCKRAIHLCAPSSPSGGHRQPQLYARNSFKYPPLNRQMEKLAFTIRLLGVLGCLAGTLPAVAQNQKASAPSGAPTPPDKAMLVELSKLNENHKLLASLAGNWSFVGKHTFPGPAKKTVEFNGNVVKKELWGGRYLETETTGIPRKMLWSEGPVTYVDRTIEGYDNVKKKFVTTSYNNELDTGFITTEGTYDSATKTFTYDGATTSHIHYDVPVGTTIKLHDIVRIIDNNHYVFERHETVDGREIILTELTYTRTTK</sequence>
<comment type="caution">
    <text evidence="1">The sequence shown here is derived from an EMBL/GenBank/DDBJ whole genome shotgun (WGS) entry which is preliminary data.</text>
</comment>
<reference evidence="1 2" key="1">
    <citation type="submission" date="2019-12" db="EMBL/GenBank/DDBJ databases">
        <title>Hymenobacter sp. HMF4947 Genome sequencing and assembly.</title>
        <authorList>
            <person name="Kang H."/>
            <person name="Cha I."/>
            <person name="Kim H."/>
            <person name="Joh K."/>
        </authorList>
    </citation>
    <scope>NUCLEOTIDE SEQUENCE [LARGE SCALE GENOMIC DNA]</scope>
    <source>
        <strain evidence="1 2">HMF4947</strain>
    </source>
</reference>
<evidence type="ECO:0000313" key="1">
    <source>
        <dbReference type="EMBL" id="MVN77080.1"/>
    </source>
</evidence>
<gene>
    <name evidence="1" type="ORF">GO988_12155</name>
</gene>
<accession>A0A7K1TF91</accession>
<keyword evidence="2" id="KW-1185">Reference proteome</keyword>
<dbReference type="EMBL" id="WQKZ01000003">
    <property type="protein sequence ID" value="MVN77080.1"/>
    <property type="molecule type" value="Genomic_DNA"/>
</dbReference>
<name>A0A7K1TF91_9BACT</name>
<evidence type="ECO:0000313" key="2">
    <source>
        <dbReference type="Proteomes" id="UP000441336"/>
    </source>
</evidence>
<protein>
    <submittedName>
        <fullName evidence="1">DUF1579 domain-containing protein</fullName>
    </submittedName>
</protein>
<organism evidence="1 2">
    <name type="scientific">Hymenobacter ginkgonis</name>
    <dbReference type="NCBI Taxonomy" id="2682976"/>
    <lineage>
        <taxon>Bacteria</taxon>
        <taxon>Pseudomonadati</taxon>
        <taxon>Bacteroidota</taxon>
        <taxon>Cytophagia</taxon>
        <taxon>Cytophagales</taxon>
        <taxon>Hymenobacteraceae</taxon>
        <taxon>Hymenobacter</taxon>
    </lineage>
</organism>
<dbReference type="Proteomes" id="UP000441336">
    <property type="component" value="Unassembled WGS sequence"/>
</dbReference>
<proteinExistence type="predicted"/>
<dbReference type="AlphaFoldDB" id="A0A7K1TF91"/>
<dbReference type="InterPro" id="IPR011473">
    <property type="entry name" value="DUF1579"/>
</dbReference>
<dbReference type="Pfam" id="PF07617">
    <property type="entry name" value="DUF1579"/>
    <property type="match status" value="1"/>
</dbReference>